<proteinExistence type="predicted"/>
<dbReference type="Gene3D" id="1.25.40.10">
    <property type="entry name" value="Tetratricopeptide repeat domain"/>
    <property type="match status" value="1"/>
</dbReference>
<dbReference type="AlphaFoldDB" id="A0A3L6DSM3"/>
<feature type="transmembrane region" description="Helical" evidence="4">
    <location>
        <begin position="187"/>
        <end position="211"/>
    </location>
</feature>
<evidence type="ECO:0000313" key="5">
    <source>
        <dbReference type="EMBL" id="PWZ10601.1"/>
    </source>
</evidence>
<sequence length="483" mass="54697">MALLKNSLMLQGRLRHAAAALTARRHAATSTEEYARRNYADNNSEYNTVIGSLVAQRRQGSVALMIAASRCVLAVRRIAKREAFSLRCLVLVLLLHISRHVLGLVPPYLLRDAYDDMMLDGVKPERETFHTLIVGTMKGSRLQDALYFRDQMKEMGLKPDVNLYNFLISTCGKCKNSDAAIMVGFSVYLNANCAFIIMISFSCLNCFILFFMLTDAPVLYLLPSAVNTFWFIYLLARETYMTRICFDSYAIVSDMSAAGLGLNKFCYAGLITAFKNKTPTTDETMAKILDFVGQSKGWQYVERVSKDIAENIMMNVSEEELYNLPTAEYVNRRGGFVFKQHTVYHVALQACAELRSKETLEALLEMFNKDNRDVSTYDAYMVMQAMRCYLRCGDIDSAVKMFEEYSSSRSPPAELYAAGGYTTANYVWDLLQSRKITPTLPAVEAYHKGLTAREIPSDDPRLLNVTRVLDNLKLRFGPRRNTQ</sequence>
<evidence type="ECO:0000256" key="3">
    <source>
        <dbReference type="PROSITE-ProRule" id="PRU00708"/>
    </source>
</evidence>
<evidence type="ECO:0000256" key="4">
    <source>
        <dbReference type="SAM" id="Phobius"/>
    </source>
</evidence>
<keyword evidence="4" id="KW-0812">Transmembrane</keyword>
<dbReference type="EMBL" id="NCVQ01000009">
    <property type="protein sequence ID" value="PWZ10601.1"/>
    <property type="molecule type" value="Genomic_DNA"/>
</dbReference>
<name>A0A3L6DSM3_MAIZE</name>
<dbReference type="PANTHER" id="PTHR47801:SF1">
    <property type="entry name" value="OS05G0145600 PROTEIN"/>
    <property type="match status" value="1"/>
</dbReference>
<keyword evidence="1" id="KW-0677">Repeat</keyword>
<dbReference type="PANTHER" id="PTHR47801">
    <property type="entry name" value="OS05G0145600 PROTEIN"/>
    <property type="match status" value="1"/>
</dbReference>
<dbReference type="NCBIfam" id="TIGR00756">
    <property type="entry name" value="PPR"/>
    <property type="match status" value="1"/>
</dbReference>
<keyword evidence="4" id="KW-1133">Transmembrane helix</keyword>
<feature type="transmembrane region" description="Helical" evidence="4">
    <location>
        <begin position="218"/>
        <end position="236"/>
    </location>
</feature>
<gene>
    <name evidence="5" type="primary">At4g35850</name>
    <name evidence="5" type="ORF">Zm00014a_018341</name>
</gene>
<organism evidence="5">
    <name type="scientific">Zea mays</name>
    <name type="common">Maize</name>
    <dbReference type="NCBI Taxonomy" id="4577"/>
    <lineage>
        <taxon>Eukaryota</taxon>
        <taxon>Viridiplantae</taxon>
        <taxon>Streptophyta</taxon>
        <taxon>Embryophyta</taxon>
        <taxon>Tracheophyta</taxon>
        <taxon>Spermatophyta</taxon>
        <taxon>Magnoliopsida</taxon>
        <taxon>Liliopsida</taxon>
        <taxon>Poales</taxon>
        <taxon>Poaceae</taxon>
        <taxon>PACMAD clade</taxon>
        <taxon>Panicoideae</taxon>
        <taxon>Andropogonodae</taxon>
        <taxon>Andropogoneae</taxon>
        <taxon>Tripsacinae</taxon>
        <taxon>Zea</taxon>
    </lineage>
</organism>
<dbReference type="Pfam" id="PF01535">
    <property type="entry name" value="PPR"/>
    <property type="match status" value="1"/>
</dbReference>
<keyword evidence="2" id="KW-0809">Transit peptide</keyword>
<comment type="caution">
    <text evidence="5">The sequence shown here is derived from an EMBL/GenBank/DDBJ whole genome shotgun (WGS) entry which is preliminary data.</text>
</comment>
<feature type="repeat" description="PPR" evidence="3">
    <location>
        <begin position="125"/>
        <end position="159"/>
    </location>
</feature>
<dbReference type="Proteomes" id="UP000251960">
    <property type="component" value="Chromosome 8"/>
</dbReference>
<keyword evidence="4" id="KW-0472">Membrane</keyword>
<evidence type="ECO:0000256" key="1">
    <source>
        <dbReference type="ARBA" id="ARBA00022737"/>
    </source>
</evidence>
<dbReference type="Pfam" id="PF13812">
    <property type="entry name" value="PPR_3"/>
    <property type="match status" value="1"/>
</dbReference>
<dbReference type="ExpressionAtlas" id="A0A3L6DSM3">
    <property type="expression patterns" value="baseline and differential"/>
</dbReference>
<accession>A0A3L6DSM3</accession>
<dbReference type="InterPro" id="IPR002885">
    <property type="entry name" value="PPR_rpt"/>
</dbReference>
<evidence type="ECO:0000256" key="2">
    <source>
        <dbReference type="ARBA" id="ARBA00022946"/>
    </source>
</evidence>
<protein>
    <submittedName>
        <fullName evidence="5">Pentatricopeptide repeat-containing protein</fullName>
    </submittedName>
</protein>
<dbReference type="PROSITE" id="PS51375">
    <property type="entry name" value="PPR"/>
    <property type="match status" value="1"/>
</dbReference>
<dbReference type="InterPro" id="IPR011990">
    <property type="entry name" value="TPR-like_helical_dom_sf"/>
</dbReference>
<reference evidence="5" key="1">
    <citation type="journal article" date="2018" name="Nat. Genet.">
        <title>Extensive intraspecific gene order and gene structural variations between Mo17 and other maize genomes.</title>
        <authorList>
            <person name="Sun S."/>
            <person name="Zhou Y."/>
            <person name="Chen J."/>
            <person name="Shi J."/>
            <person name="Zhao H."/>
            <person name="Zhao H."/>
            <person name="Song W."/>
            <person name="Zhang M."/>
            <person name="Cui Y."/>
            <person name="Dong X."/>
            <person name="Liu H."/>
            <person name="Ma X."/>
            <person name="Jiao Y."/>
            <person name="Wang B."/>
            <person name="Wei X."/>
            <person name="Stein J.C."/>
            <person name="Glaubitz J.C."/>
            <person name="Lu F."/>
            <person name="Yu G."/>
            <person name="Liang C."/>
            <person name="Fengler K."/>
            <person name="Li B."/>
            <person name="Rafalski A."/>
            <person name="Schnable P.S."/>
            <person name="Ware D.H."/>
            <person name="Buckler E.S."/>
            <person name="Lai J."/>
        </authorList>
    </citation>
    <scope>NUCLEOTIDE SEQUENCE [LARGE SCALE GENOMIC DNA]</scope>
    <source>
        <tissue evidence="5">Seedling</tissue>
    </source>
</reference>